<name>A0ABV8AR79_9BACT</name>
<comment type="caution">
    <text evidence="1">The sequence shown here is derived from an EMBL/GenBank/DDBJ whole genome shotgun (WGS) entry which is preliminary data.</text>
</comment>
<gene>
    <name evidence="1" type="ORF">ACFOSV_08240</name>
</gene>
<reference evidence="2" key="1">
    <citation type="journal article" date="2019" name="Int. J. Syst. Evol. Microbiol.">
        <title>The Global Catalogue of Microorganisms (GCM) 10K type strain sequencing project: providing services to taxonomists for standard genome sequencing and annotation.</title>
        <authorList>
            <consortium name="The Broad Institute Genomics Platform"/>
            <consortium name="The Broad Institute Genome Sequencing Center for Infectious Disease"/>
            <person name="Wu L."/>
            <person name="Ma J."/>
        </authorList>
    </citation>
    <scope>NUCLEOTIDE SEQUENCE [LARGE SCALE GENOMIC DNA]</scope>
    <source>
        <strain evidence="2">CCUG 60523</strain>
    </source>
</reference>
<dbReference type="RefSeq" id="WP_377905274.1">
    <property type="nucleotide sequence ID" value="NZ_JBHRZS010000006.1"/>
</dbReference>
<keyword evidence="2" id="KW-1185">Reference proteome</keyword>
<organism evidence="1 2">
    <name type="scientific">Algoriphagus namhaensis</name>
    <dbReference type="NCBI Taxonomy" id="915353"/>
    <lineage>
        <taxon>Bacteria</taxon>
        <taxon>Pseudomonadati</taxon>
        <taxon>Bacteroidota</taxon>
        <taxon>Cytophagia</taxon>
        <taxon>Cytophagales</taxon>
        <taxon>Cyclobacteriaceae</taxon>
        <taxon>Algoriphagus</taxon>
    </lineage>
</organism>
<protein>
    <submittedName>
        <fullName evidence="1">Uncharacterized protein</fullName>
    </submittedName>
</protein>
<evidence type="ECO:0000313" key="1">
    <source>
        <dbReference type="EMBL" id="MFC3880162.1"/>
    </source>
</evidence>
<evidence type="ECO:0000313" key="2">
    <source>
        <dbReference type="Proteomes" id="UP001595805"/>
    </source>
</evidence>
<dbReference type="EMBL" id="JBHRZS010000006">
    <property type="protein sequence ID" value="MFC3880162.1"/>
    <property type="molecule type" value="Genomic_DNA"/>
</dbReference>
<dbReference type="Proteomes" id="UP001595805">
    <property type="component" value="Unassembled WGS sequence"/>
</dbReference>
<accession>A0ABV8AR79</accession>
<sequence>MMWDGFEEEWNEEEASGLYVHPIKEKANAIVRLSYALAGNLDEAHSKLYGDTMLEDAKKIGVFFDQAQSEKDYILKMENAVLVKVHARSLSTISSQLSGQGSLAKEHEKLLQDAILELRPIYKEWIQSFDPSEATDDGWGIFTIQS</sequence>
<proteinExistence type="predicted"/>